<dbReference type="InterPro" id="IPR051110">
    <property type="entry name" value="Ly-6/neurotoxin-like_GPI-ap"/>
</dbReference>
<proteinExistence type="predicted"/>
<dbReference type="AlphaFoldDB" id="A0A852I179"/>
<keyword evidence="5" id="KW-0325">Glycoprotein</keyword>
<gene>
    <name evidence="7" type="primary">Ly6e_0</name>
    <name evidence="7" type="ORF">NICCHL_R05870</name>
</gene>
<dbReference type="InterPro" id="IPR016054">
    <property type="entry name" value="LY6_UPA_recep-like"/>
</dbReference>
<dbReference type="SMART" id="SM00134">
    <property type="entry name" value="LU"/>
    <property type="match status" value="1"/>
</dbReference>
<comment type="subcellular location">
    <subcellularLocation>
        <location evidence="1">Cell membrane</location>
    </subcellularLocation>
</comment>
<dbReference type="EMBL" id="WAAE01020922">
    <property type="protein sequence ID" value="NXX34504.1"/>
    <property type="molecule type" value="Genomic_DNA"/>
</dbReference>
<keyword evidence="2" id="KW-1003">Cell membrane</keyword>
<comment type="caution">
    <text evidence="7">The sequence shown here is derived from an EMBL/GenBank/DDBJ whole genome shotgun (WGS) entry which is preliminary data.</text>
</comment>
<evidence type="ECO:0000313" key="7">
    <source>
        <dbReference type="EMBL" id="NXX34504.1"/>
    </source>
</evidence>
<organism evidence="7 8">
    <name type="scientific">Nicator chloris</name>
    <dbReference type="NCBI Taxonomy" id="237433"/>
    <lineage>
        <taxon>Eukaryota</taxon>
        <taxon>Metazoa</taxon>
        <taxon>Chordata</taxon>
        <taxon>Craniata</taxon>
        <taxon>Vertebrata</taxon>
        <taxon>Euteleostomi</taxon>
        <taxon>Archelosauria</taxon>
        <taxon>Archosauria</taxon>
        <taxon>Dinosauria</taxon>
        <taxon>Saurischia</taxon>
        <taxon>Theropoda</taxon>
        <taxon>Coelurosauria</taxon>
        <taxon>Aves</taxon>
        <taxon>Neognathae</taxon>
        <taxon>Neoaves</taxon>
        <taxon>Telluraves</taxon>
        <taxon>Australaves</taxon>
        <taxon>Passeriformes</taxon>
        <taxon>Sylvioidea</taxon>
        <taxon>Pycnonotidae</taxon>
        <taxon>Nicator</taxon>
    </lineage>
</organism>
<name>A0A852I179_9PASS</name>
<feature type="non-terminal residue" evidence="7">
    <location>
        <position position="110"/>
    </location>
</feature>
<dbReference type="GO" id="GO:0005886">
    <property type="term" value="C:plasma membrane"/>
    <property type="evidence" value="ECO:0007669"/>
    <property type="project" value="UniProtKB-SubCell"/>
</dbReference>
<protein>
    <submittedName>
        <fullName evidence="7">LY6E protein</fullName>
    </submittedName>
</protein>
<evidence type="ECO:0000256" key="5">
    <source>
        <dbReference type="ARBA" id="ARBA00023180"/>
    </source>
</evidence>
<dbReference type="GO" id="GO:0030550">
    <property type="term" value="F:acetylcholine receptor inhibitor activity"/>
    <property type="evidence" value="ECO:0007669"/>
    <property type="project" value="TreeGrafter"/>
</dbReference>
<evidence type="ECO:0000256" key="4">
    <source>
        <dbReference type="ARBA" id="ARBA00023136"/>
    </source>
</evidence>
<dbReference type="InterPro" id="IPR035076">
    <property type="entry name" value="Toxin/TOLIP"/>
</dbReference>
<dbReference type="OrthoDB" id="6278121at2759"/>
<reference evidence="7" key="1">
    <citation type="submission" date="2020-02" db="EMBL/GenBank/DDBJ databases">
        <title>Bird 10,000 Genomes (B10K) Project - Family phase.</title>
        <authorList>
            <person name="Zhang G."/>
        </authorList>
    </citation>
    <scope>NUCLEOTIDE SEQUENCE</scope>
    <source>
        <strain evidence="7">B10K-DU-002-40</strain>
        <tissue evidence="7">Muscle</tissue>
    </source>
</reference>
<keyword evidence="3" id="KW-0732">Signal</keyword>
<dbReference type="PANTHER" id="PTHR16983">
    <property type="entry name" value="UPAR/LY6 DOMAIN-CONTAINING PROTEIN"/>
    <property type="match status" value="1"/>
</dbReference>
<evidence type="ECO:0000256" key="1">
    <source>
        <dbReference type="ARBA" id="ARBA00004236"/>
    </source>
</evidence>
<dbReference type="FunFam" id="2.10.60.10:FF:000003">
    <property type="entry name" value="lymphocyte antigen 6E isoform X1"/>
    <property type="match status" value="1"/>
</dbReference>
<dbReference type="GO" id="GO:0030154">
    <property type="term" value="P:cell differentiation"/>
    <property type="evidence" value="ECO:0007669"/>
    <property type="project" value="UniProtKB-ARBA"/>
</dbReference>
<dbReference type="Gene3D" id="2.10.60.10">
    <property type="entry name" value="CD59"/>
    <property type="match status" value="1"/>
</dbReference>
<sequence>VYPFMCYTCQEQESNADCLHISRCDKEDKYCVTVQKDVGTKPNKPKYVISKMCYPTCPRKLQQQSQSSQDVSCCMEPLCNANGVSSRQSSHRVMSLGVLASITYVFAYGF</sequence>
<evidence type="ECO:0000256" key="3">
    <source>
        <dbReference type="ARBA" id="ARBA00022729"/>
    </source>
</evidence>
<keyword evidence="8" id="KW-1185">Reference proteome</keyword>
<feature type="non-terminal residue" evidence="7">
    <location>
        <position position="1"/>
    </location>
</feature>
<keyword evidence="4" id="KW-0472">Membrane</keyword>
<dbReference type="Pfam" id="PF00087">
    <property type="entry name" value="Toxin_TOLIP"/>
    <property type="match status" value="1"/>
</dbReference>
<dbReference type="CDD" id="cd23543">
    <property type="entry name" value="TFP_LU_ECD_Ly6E"/>
    <property type="match status" value="1"/>
</dbReference>
<evidence type="ECO:0000313" key="8">
    <source>
        <dbReference type="Proteomes" id="UP000653383"/>
    </source>
</evidence>
<evidence type="ECO:0000259" key="6">
    <source>
        <dbReference type="SMART" id="SM00134"/>
    </source>
</evidence>
<evidence type="ECO:0000256" key="2">
    <source>
        <dbReference type="ARBA" id="ARBA00022475"/>
    </source>
</evidence>
<accession>A0A852I179</accession>
<feature type="domain" description="UPAR/Ly6" evidence="6">
    <location>
        <begin position="4"/>
        <end position="94"/>
    </location>
</feature>
<dbReference type="InterPro" id="IPR045860">
    <property type="entry name" value="Snake_toxin-like_sf"/>
</dbReference>
<dbReference type="Proteomes" id="UP000653383">
    <property type="component" value="Unassembled WGS sequence"/>
</dbReference>
<dbReference type="SUPFAM" id="SSF57302">
    <property type="entry name" value="Snake toxin-like"/>
    <property type="match status" value="1"/>
</dbReference>
<dbReference type="PANTHER" id="PTHR16983:SF30">
    <property type="entry name" value="LYMPHOCYTE ANTIGEN 6 COMPLEX, LOCUS E-RELATED"/>
    <property type="match status" value="1"/>
</dbReference>